<comment type="cofactor">
    <cofactor evidence="1">
        <name>Mg(2+)</name>
        <dbReference type="ChEBI" id="CHEBI:18420"/>
    </cofactor>
</comment>
<protein>
    <submittedName>
        <fullName evidence="5">HAD family hydrolase</fullName>
        <ecNumber evidence="5">3.1.3.-</ecNumber>
    </submittedName>
</protein>
<evidence type="ECO:0000313" key="6">
    <source>
        <dbReference type="Proteomes" id="UP001231941"/>
    </source>
</evidence>
<dbReference type="Gene3D" id="1.20.120.710">
    <property type="entry name" value="Haloacid dehalogenase hydrolase-like domain"/>
    <property type="match status" value="1"/>
</dbReference>
<evidence type="ECO:0000256" key="1">
    <source>
        <dbReference type="ARBA" id="ARBA00001946"/>
    </source>
</evidence>
<dbReference type="Gene3D" id="3.40.50.1000">
    <property type="entry name" value="HAD superfamily/HAD-like"/>
    <property type="match status" value="1"/>
</dbReference>
<dbReference type="NCBIfam" id="TIGR01549">
    <property type="entry name" value="HAD-SF-IA-v1"/>
    <property type="match status" value="1"/>
</dbReference>
<keyword evidence="2" id="KW-0479">Metal-binding</keyword>
<dbReference type="SUPFAM" id="SSF56784">
    <property type="entry name" value="HAD-like"/>
    <property type="match status" value="1"/>
</dbReference>
<dbReference type="InterPro" id="IPR051400">
    <property type="entry name" value="HAD-like_hydrolase"/>
</dbReference>
<dbReference type="PANTHER" id="PTHR46470">
    <property type="entry name" value="N-ACYLNEURAMINATE-9-PHOSPHATASE"/>
    <property type="match status" value="1"/>
</dbReference>
<dbReference type="RefSeq" id="WP_305991754.1">
    <property type="nucleotide sequence ID" value="NZ_JAVAMP010000003.1"/>
</dbReference>
<gene>
    <name evidence="5" type="ORF">Q5Y73_10010</name>
</gene>
<dbReference type="InterPro" id="IPR006439">
    <property type="entry name" value="HAD-SF_hydro_IA"/>
</dbReference>
<dbReference type="InterPro" id="IPR041492">
    <property type="entry name" value="HAD_2"/>
</dbReference>
<dbReference type="InterPro" id="IPR023214">
    <property type="entry name" value="HAD_sf"/>
</dbReference>
<dbReference type="GO" id="GO:0016787">
    <property type="term" value="F:hydrolase activity"/>
    <property type="evidence" value="ECO:0007669"/>
    <property type="project" value="UniProtKB-KW"/>
</dbReference>
<keyword evidence="4" id="KW-0460">Magnesium</keyword>
<dbReference type="InterPro" id="IPR036412">
    <property type="entry name" value="HAD-like_sf"/>
</dbReference>
<dbReference type="EMBL" id="JAVAMP010000003">
    <property type="protein sequence ID" value="MDP5274444.1"/>
    <property type="molecule type" value="Genomic_DNA"/>
</dbReference>
<dbReference type="EC" id="3.1.3.-" evidence="5"/>
<name>A0ABT9IYK4_9BACL</name>
<dbReference type="Proteomes" id="UP001231941">
    <property type="component" value="Unassembled WGS sequence"/>
</dbReference>
<accession>A0ABT9IYK4</accession>
<dbReference type="SFLD" id="SFLDS00003">
    <property type="entry name" value="Haloacid_Dehalogenase"/>
    <property type="match status" value="1"/>
</dbReference>
<proteinExistence type="predicted"/>
<dbReference type="SFLD" id="SFLDG01129">
    <property type="entry name" value="C1.5:_HAD__Beta-PGM__Phosphata"/>
    <property type="match status" value="1"/>
</dbReference>
<keyword evidence="6" id="KW-1185">Reference proteome</keyword>
<evidence type="ECO:0000256" key="3">
    <source>
        <dbReference type="ARBA" id="ARBA00022801"/>
    </source>
</evidence>
<keyword evidence="3 5" id="KW-0378">Hydrolase</keyword>
<evidence type="ECO:0000256" key="2">
    <source>
        <dbReference type="ARBA" id="ARBA00022723"/>
    </source>
</evidence>
<comment type="caution">
    <text evidence="5">The sequence shown here is derived from an EMBL/GenBank/DDBJ whole genome shotgun (WGS) entry which is preliminary data.</text>
</comment>
<evidence type="ECO:0000313" key="5">
    <source>
        <dbReference type="EMBL" id="MDP5274444.1"/>
    </source>
</evidence>
<reference evidence="5 6" key="1">
    <citation type="submission" date="2023-08" db="EMBL/GenBank/DDBJ databases">
        <authorList>
            <person name="Park J.-S."/>
        </authorList>
    </citation>
    <scope>NUCLEOTIDE SEQUENCE [LARGE SCALE GENOMIC DNA]</scope>
    <source>
        <strain evidence="5 6">2205SS18-9</strain>
    </source>
</reference>
<organism evidence="5 6">
    <name type="scientific">Chengkuizengella axinellae</name>
    <dbReference type="NCBI Taxonomy" id="3064388"/>
    <lineage>
        <taxon>Bacteria</taxon>
        <taxon>Bacillati</taxon>
        <taxon>Bacillota</taxon>
        <taxon>Bacilli</taxon>
        <taxon>Bacillales</taxon>
        <taxon>Paenibacillaceae</taxon>
        <taxon>Chengkuizengella</taxon>
    </lineage>
</organism>
<sequence length="246" mass="28997">MSRSFSPKTKKVIFFDMNNTLIDHQRSFKVSFLSVLEDFTARWDSEQEEWDPNKVYVKYMKELKLAKQDKNKYNIPKNKLQHYCLRQSLKNYPIDVNRGFSEHFFNTIQETRPQNVQLFPDVMQPLDTLSNKYKLAIISNGKKNDYDHLDIKKYIPENQVFTSKMFGHHKPHPTIFQKALNKMDLNPEQSVMVGNSWKNDVCGAIDIGMDAIWIVRKPRKGSRRRADKKGVTYIQSLKELISVFEV</sequence>
<dbReference type="Pfam" id="PF13419">
    <property type="entry name" value="HAD_2"/>
    <property type="match status" value="1"/>
</dbReference>
<dbReference type="PANTHER" id="PTHR46470:SF2">
    <property type="entry name" value="GLYCERALDEHYDE 3-PHOSPHATE PHOSPHATASE"/>
    <property type="match status" value="1"/>
</dbReference>
<evidence type="ECO:0000256" key="4">
    <source>
        <dbReference type="ARBA" id="ARBA00022842"/>
    </source>
</evidence>